<dbReference type="AlphaFoldDB" id="A0A4U0XGS9"/>
<evidence type="ECO:0000256" key="4">
    <source>
        <dbReference type="ARBA" id="ARBA00022598"/>
    </source>
</evidence>
<dbReference type="InterPro" id="IPR001382">
    <property type="entry name" value="Glyco_hydro_47"/>
</dbReference>
<keyword evidence="11" id="KW-0479">Metal-binding</keyword>
<dbReference type="InterPro" id="IPR006195">
    <property type="entry name" value="aa-tRNA-synth_II"/>
</dbReference>
<dbReference type="InterPro" id="IPR012340">
    <property type="entry name" value="NA-bd_OB-fold"/>
</dbReference>
<dbReference type="SUPFAM" id="SSF50249">
    <property type="entry name" value="Nucleic acid-binding proteins"/>
    <property type="match status" value="1"/>
</dbReference>
<comment type="cofactor">
    <cofactor evidence="1 11">
        <name>Ca(2+)</name>
        <dbReference type="ChEBI" id="CHEBI:29108"/>
    </cofactor>
</comment>
<dbReference type="Pfam" id="PF01532">
    <property type="entry name" value="Glyco_hydro_47"/>
    <property type="match status" value="1"/>
</dbReference>
<dbReference type="PROSITE" id="PS50862">
    <property type="entry name" value="AA_TRNA_LIGASE_II"/>
    <property type="match status" value="1"/>
</dbReference>
<keyword evidence="9 12" id="KW-1015">Disulfide bond</keyword>
<dbReference type="Gene3D" id="3.30.930.10">
    <property type="entry name" value="Bira Bifunctional Protein, Domain 2"/>
    <property type="match status" value="1"/>
</dbReference>
<dbReference type="GO" id="GO:0005975">
    <property type="term" value="P:carbohydrate metabolic process"/>
    <property type="evidence" value="ECO:0007669"/>
    <property type="project" value="InterPro"/>
</dbReference>
<dbReference type="InterPro" id="IPR004365">
    <property type="entry name" value="NA-bd_OB_tRNA"/>
</dbReference>
<dbReference type="GO" id="GO:0036503">
    <property type="term" value="P:ERAD pathway"/>
    <property type="evidence" value="ECO:0007669"/>
    <property type="project" value="UniProtKB-ARBA"/>
</dbReference>
<evidence type="ECO:0000259" key="14">
    <source>
        <dbReference type="PROSITE" id="PS50862"/>
    </source>
</evidence>
<keyword evidence="5" id="KW-0547">Nucleotide-binding</keyword>
<reference evidence="15 16" key="1">
    <citation type="submission" date="2017-03" db="EMBL/GenBank/DDBJ databases">
        <title>Genomes of endolithic fungi from Antarctica.</title>
        <authorList>
            <person name="Coleine C."/>
            <person name="Masonjones S."/>
            <person name="Stajich J.E."/>
        </authorList>
    </citation>
    <scope>NUCLEOTIDE SEQUENCE [LARGE SCALE GENOMIC DNA]</scope>
    <source>
        <strain evidence="15 16">CCFEE 5184</strain>
    </source>
</reference>
<feature type="domain" description="Aminoacyl-transfer RNA synthetases class-II family profile" evidence="14">
    <location>
        <begin position="156"/>
        <end position="682"/>
    </location>
</feature>
<evidence type="ECO:0000256" key="1">
    <source>
        <dbReference type="ARBA" id="ARBA00001913"/>
    </source>
</evidence>
<dbReference type="SUPFAM" id="SSF55681">
    <property type="entry name" value="Class II aaRS and biotin synthetases"/>
    <property type="match status" value="1"/>
</dbReference>
<evidence type="ECO:0000256" key="3">
    <source>
        <dbReference type="ARBA" id="ARBA00007658"/>
    </source>
</evidence>
<evidence type="ECO:0000256" key="5">
    <source>
        <dbReference type="ARBA" id="ARBA00022741"/>
    </source>
</evidence>
<comment type="caution">
    <text evidence="15">The sequence shown here is derived from an EMBL/GenBank/DDBJ whole genome shotgun (WGS) entry which is preliminary data.</text>
</comment>
<evidence type="ECO:0000256" key="6">
    <source>
        <dbReference type="ARBA" id="ARBA00022801"/>
    </source>
</evidence>
<feature type="binding site" evidence="11">
    <location>
        <position position="1021"/>
    </location>
    <ligand>
        <name>Ca(2+)</name>
        <dbReference type="ChEBI" id="CHEBI:29108"/>
    </ligand>
</feature>
<dbReference type="GO" id="GO:0005509">
    <property type="term" value="F:calcium ion binding"/>
    <property type="evidence" value="ECO:0007669"/>
    <property type="project" value="InterPro"/>
</dbReference>
<keyword evidence="8" id="KW-0030">Aminoacyl-tRNA synthetase</keyword>
<evidence type="ECO:0000256" key="9">
    <source>
        <dbReference type="ARBA" id="ARBA00023157"/>
    </source>
</evidence>
<dbReference type="NCBIfam" id="TIGR00457">
    <property type="entry name" value="asnS"/>
    <property type="match status" value="1"/>
</dbReference>
<keyword evidence="6 13" id="KW-0378">Hydrolase</keyword>
<feature type="active site" description="Proton donor" evidence="10">
    <location>
        <position position="863"/>
    </location>
</feature>
<dbReference type="PANTHER" id="PTHR11742">
    <property type="entry name" value="MANNOSYL-OLIGOSACCHARIDE ALPHA-1,2-MANNOSIDASE-RELATED"/>
    <property type="match status" value="1"/>
</dbReference>
<feature type="active site" evidence="10">
    <location>
        <position position="935"/>
    </location>
</feature>
<dbReference type="InterPro" id="IPR004522">
    <property type="entry name" value="Asn-tRNA-ligase"/>
</dbReference>
<dbReference type="GO" id="GO:0004816">
    <property type="term" value="F:asparagine-tRNA ligase activity"/>
    <property type="evidence" value="ECO:0007669"/>
    <property type="project" value="InterPro"/>
</dbReference>
<gene>
    <name evidence="15" type="ORF">B0A55_04869</name>
</gene>
<dbReference type="InterPro" id="IPR050749">
    <property type="entry name" value="Glycosyl_Hydrolase_47"/>
</dbReference>
<dbReference type="Pfam" id="PF01336">
    <property type="entry name" value="tRNA_anti-codon"/>
    <property type="match status" value="1"/>
</dbReference>
<dbReference type="GO" id="GO:0016020">
    <property type="term" value="C:membrane"/>
    <property type="evidence" value="ECO:0007669"/>
    <property type="project" value="InterPro"/>
</dbReference>
<evidence type="ECO:0000256" key="8">
    <source>
        <dbReference type="ARBA" id="ARBA00023146"/>
    </source>
</evidence>
<evidence type="ECO:0000313" key="16">
    <source>
        <dbReference type="Proteomes" id="UP000309340"/>
    </source>
</evidence>
<evidence type="ECO:0000256" key="7">
    <source>
        <dbReference type="ARBA" id="ARBA00022840"/>
    </source>
</evidence>
<dbReference type="STRING" id="329884.A0A4U0XGS9"/>
<evidence type="ECO:0000256" key="10">
    <source>
        <dbReference type="PIRSR" id="PIRSR601382-1"/>
    </source>
</evidence>
<dbReference type="GO" id="GO:0004571">
    <property type="term" value="F:mannosyl-oligosaccharide 1,2-alpha-mannosidase activity"/>
    <property type="evidence" value="ECO:0007669"/>
    <property type="project" value="InterPro"/>
</dbReference>
<comment type="similarity">
    <text evidence="3 13">Belongs to the glycosyl hydrolase 47 family.</text>
</comment>
<dbReference type="GO" id="GO:0005783">
    <property type="term" value="C:endoplasmic reticulum"/>
    <property type="evidence" value="ECO:0007669"/>
    <property type="project" value="TreeGrafter"/>
</dbReference>
<dbReference type="Pfam" id="PF00152">
    <property type="entry name" value="tRNA-synt_2"/>
    <property type="match status" value="1"/>
</dbReference>
<dbReference type="Gene3D" id="2.40.50.140">
    <property type="entry name" value="Nucleic acid-binding proteins"/>
    <property type="match status" value="1"/>
</dbReference>
<dbReference type="InterPro" id="IPR045864">
    <property type="entry name" value="aa-tRNA-synth_II/BPL/LPL"/>
</dbReference>
<proteinExistence type="inferred from homology"/>
<keyword evidence="7" id="KW-0067">ATP-binding</keyword>
<dbReference type="InterPro" id="IPR036026">
    <property type="entry name" value="Seven-hairpin_glycosidases"/>
</dbReference>
<keyword evidence="16" id="KW-1185">Reference proteome</keyword>
<dbReference type="EMBL" id="NAJQ01000193">
    <property type="protein sequence ID" value="TKA75431.1"/>
    <property type="molecule type" value="Genomic_DNA"/>
</dbReference>
<protein>
    <recommendedName>
        <fullName evidence="13">alpha-1,2-Mannosidase</fullName>
        <ecNumber evidence="13">3.2.1.-</ecNumber>
    </recommendedName>
</protein>
<dbReference type="InterPro" id="IPR004364">
    <property type="entry name" value="Aa-tRNA-synt_II"/>
</dbReference>
<dbReference type="GO" id="GO:0006421">
    <property type="term" value="P:asparaginyl-tRNA aminoacylation"/>
    <property type="evidence" value="ECO:0007669"/>
    <property type="project" value="InterPro"/>
</dbReference>
<evidence type="ECO:0000256" key="13">
    <source>
        <dbReference type="RuleBase" id="RU361193"/>
    </source>
</evidence>
<evidence type="ECO:0000256" key="2">
    <source>
        <dbReference type="ARBA" id="ARBA00004922"/>
    </source>
</evidence>
<keyword evidence="4" id="KW-0436">Ligase</keyword>
<dbReference type="InterPro" id="IPR012341">
    <property type="entry name" value="6hp_glycosidase-like_sf"/>
</dbReference>
<dbReference type="UniPathway" id="UPA00378"/>
<dbReference type="SUPFAM" id="SSF48225">
    <property type="entry name" value="Seven-hairpin glycosidases"/>
    <property type="match status" value="1"/>
</dbReference>
<dbReference type="CDD" id="cd04318">
    <property type="entry name" value="EcAsnRS_like_N"/>
    <property type="match status" value="1"/>
</dbReference>
<sequence>MRACLWRRGNFFRSHEFRRPFGISHANHGRVDVARLLSQQTEVDGVDVYGWVRSLRRQKKVAFVAVGDGSTLEPLQAVLKPEDAAQLSTGTAVRLTGSWQASKGSKQSHELQVTQVATLGANDAEHNPLQPKYQTPEYLRTIPHLRPRIPANALLLRLRSQVIASLTHFFNEQGFVQTHTPIITSSDCEGAGEVFTVSSNAAKDSEQRQKPEDEAQVEHFFRTPKYLTVSAQLHLEALAQAVDKVWTLSPTFRAEKTDTPRHLSEFYMLEAELCFVDDLSDVMNVVESMLAAVASDLLGSRTGTELLKAREMHQAEHEGATDSATATDLKQRWSGLAEGAWPRITYAQAISLSQDAAANSTASFVFEPSYEAGLQAEHERYIAATVGEGKRPVFVTDYPRAQKPFYMSPSTSTRNSEGNDDMAACFDLLVPELCELIGGSMREHRVDELQMAMDAKKVAGSGLEWYQDLRNQTAYLPLPAPAFDWASRTETYPVSSYAPIPPPQKRRLPRIQHRFGWSTGHAQVERQQAVKAAFQRCWSAYRERAWLADELRPVSGKSKDHFAGWTATLVDALDTLCIMGLKAEFEEAVEAVMTIDFSVTKSGGAISLFETTIRYLGGLLSAYDLSGDPRLLAKAVELGHTLYGAFDTPNRMPQTYWDPQGVKDQKIIVEQTASYSAVTADIGSLTLEFTRLSQLTGDPKWYDAIARIMKVFASQQNLTNVPGMWPTSVNAHELDFHSGSQFTVGALSDSVYEYMLKMVPLLGGSDLYETMYTKAVDAIIEHILFRPLLPHEPDFLLAGKVSAPTPGQLALKPETEHLACFLGGLLALSSRLLNNQIHLDLARQLTKGCIYLYDAFPLGIAAEDMSLVPCLSRTPSSCPWNATLWHAAVLARQPRPFVQSIPPPFPPTAESIITAQKLPPGFTSITNRHYMLRPEALESIFILYRITGDPQLRDDAWRMFTHIQSARRTELANAALADVMDEQARKLDEMESYWLAETLKYLYLTFGDSGVVSLDEWVVSTEAHPLRRTIRRAGGWGWGGW</sequence>
<organism evidence="15 16">
    <name type="scientific">Friedmanniomyces simplex</name>
    <dbReference type="NCBI Taxonomy" id="329884"/>
    <lineage>
        <taxon>Eukaryota</taxon>
        <taxon>Fungi</taxon>
        <taxon>Dikarya</taxon>
        <taxon>Ascomycota</taxon>
        <taxon>Pezizomycotina</taxon>
        <taxon>Dothideomycetes</taxon>
        <taxon>Dothideomycetidae</taxon>
        <taxon>Mycosphaerellales</taxon>
        <taxon>Teratosphaeriaceae</taxon>
        <taxon>Friedmanniomyces</taxon>
    </lineage>
</organism>
<dbReference type="Proteomes" id="UP000309340">
    <property type="component" value="Unassembled WGS sequence"/>
</dbReference>
<dbReference type="GO" id="GO:0005524">
    <property type="term" value="F:ATP binding"/>
    <property type="evidence" value="ECO:0007669"/>
    <property type="project" value="UniProtKB-KW"/>
</dbReference>
<dbReference type="OrthoDB" id="43906at2759"/>
<dbReference type="PRINTS" id="PR00747">
    <property type="entry name" value="GLYHDRLASE47"/>
</dbReference>
<feature type="disulfide bond" evidence="12">
    <location>
        <begin position="820"/>
        <end position="849"/>
    </location>
</feature>
<evidence type="ECO:0000313" key="15">
    <source>
        <dbReference type="EMBL" id="TKA75431.1"/>
    </source>
</evidence>
<dbReference type="Gene3D" id="1.50.10.10">
    <property type="match status" value="1"/>
</dbReference>
<accession>A0A4U0XGS9</accession>
<dbReference type="EC" id="3.2.1.-" evidence="13"/>
<evidence type="ECO:0000256" key="12">
    <source>
        <dbReference type="PIRSR" id="PIRSR601382-3"/>
    </source>
</evidence>
<keyword evidence="13" id="KW-0326">Glycosidase</keyword>
<keyword evidence="11" id="KW-0106">Calcium</keyword>
<dbReference type="FunFam" id="1.50.10.10:FF:000037">
    <property type="entry name" value="alpha-1,2-Mannosidase"/>
    <property type="match status" value="1"/>
</dbReference>
<evidence type="ECO:0000256" key="11">
    <source>
        <dbReference type="PIRSR" id="PIRSR601382-2"/>
    </source>
</evidence>
<dbReference type="GO" id="GO:0003676">
    <property type="term" value="F:nucleic acid binding"/>
    <property type="evidence" value="ECO:0007669"/>
    <property type="project" value="InterPro"/>
</dbReference>
<name>A0A4U0XGS9_9PEZI</name>
<feature type="active site" evidence="10">
    <location>
        <position position="749"/>
    </location>
</feature>
<feature type="active site" description="Proton donor" evidence="10">
    <location>
        <position position="610"/>
    </location>
</feature>
<comment type="pathway">
    <text evidence="2">Protein modification; protein glycosylation.</text>
</comment>
<dbReference type="PANTHER" id="PTHR11742:SF29">
    <property type="entry name" value="ALPHA-1,2-MANNOSIDASE"/>
    <property type="match status" value="1"/>
</dbReference>